<evidence type="ECO:0000313" key="4">
    <source>
        <dbReference type="EMBL" id="MCQ4167640.1"/>
    </source>
</evidence>
<dbReference type="InterPro" id="IPR017853">
    <property type="entry name" value="GH"/>
</dbReference>
<dbReference type="PANTHER" id="PTHR34135:SF2">
    <property type="entry name" value="LYSOZYME"/>
    <property type="match status" value="1"/>
</dbReference>
<protein>
    <submittedName>
        <fullName evidence="4">Glycoside hydrolase family 25 protein</fullName>
    </submittedName>
</protein>
<dbReference type="GO" id="GO:0016787">
    <property type="term" value="F:hydrolase activity"/>
    <property type="evidence" value="ECO:0007669"/>
    <property type="project" value="UniProtKB-KW"/>
</dbReference>
<evidence type="ECO:0000256" key="2">
    <source>
        <dbReference type="ARBA" id="ARBA00022801"/>
    </source>
</evidence>
<name>A0ABT1QZC4_9GAMM</name>
<dbReference type="Gene3D" id="3.20.20.80">
    <property type="entry name" value="Glycosidases"/>
    <property type="match status" value="1"/>
</dbReference>
<dbReference type="PANTHER" id="PTHR34135">
    <property type="entry name" value="LYSOZYME"/>
    <property type="match status" value="1"/>
</dbReference>
<accession>A0ABT1QZC4</accession>
<dbReference type="PROSITE" id="PS51904">
    <property type="entry name" value="GLYCOSYL_HYDROL_F25_2"/>
    <property type="match status" value="1"/>
</dbReference>
<keyword evidence="3" id="KW-0326">Glycosidase</keyword>
<gene>
    <name evidence="4" type="ORF">NM961_23270</name>
</gene>
<dbReference type="RefSeq" id="WP_255916823.1">
    <property type="nucleotide sequence ID" value="NZ_JANFQO010000040.1"/>
</dbReference>
<comment type="caution">
    <text evidence="4">The sequence shown here is derived from an EMBL/GenBank/DDBJ whole genome shotgun (WGS) entry which is preliminary data.</text>
</comment>
<comment type="similarity">
    <text evidence="1">Belongs to the glycosyl hydrolase 25 family.</text>
</comment>
<evidence type="ECO:0000313" key="5">
    <source>
        <dbReference type="Proteomes" id="UP001165498"/>
    </source>
</evidence>
<dbReference type="SUPFAM" id="SSF51445">
    <property type="entry name" value="(Trans)glycosidases"/>
    <property type="match status" value="1"/>
</dbReference>
<organism evidence="4 5">
    <name type="scientific">Tahibacter harae</name>
    <dbReference type="NCBI Taxonomy" id="2963937"/>
    <lineage>
        <taxon>Bacteria</taxon>
        <taxon>Pseudomonadati</taxon>
        <taxon>Pseudomonadota</taxon>
        <taxon>Gammaproteobacteria</taxon>
        <taxon>Lysobacterales</taxon>
        <taxon>Rhodanobacteraceae</taxon>
        <taxon>Tahibacter</taxon>
    </lineage>
</organism>
<dbReference type="Pfam" id="PF01183">
    <property type="entry name" value="Glyco_hydro_25"/>
    <property type="match status" value="1"/>
</dbReference>
<sequence>MYSSTTGARPAAQGAPAVINVVVDLSHHNSSVDFGQLAAAGIAGVLHKASQGADYVDPLYATRQPLARQAGLSWGAYHFGDGSDAAAQAAHFLASARPAPGDLLALDVEANSAGSSMSLAQAEQFAQYLFQHTGRWPGIYGGAYLKNLLGSSTTSLLGHCWLWISEYAAQPVIPPLWPQWRFWQYTDGSAGPGPHAVAGVGVCDRDQFNGDLAGLRQLWPASASSA</sequence>
<dbReference type="InterPro" id="IPR018077">
    <property type="entry name" value="Glyco_hydro_fam25_subgr"/>
</dbReference>
<dbReference type="Proteomes" id="UP001165498">
    <property type="component" value="Unassembled WGS sequence"/>
</dbReference>
<keyword evidence="5" id="KW-1185">Reference proteome</keyword>
<proteinExistence type="inferred from homology"/>
<reference evidence="4" key="1">
    <citation type="submission" date="2022-07" db="EMBL/GenBank/DDBJ databases">
        <title>Tahibacter sp., a new gammaproteobacterium isolated from the silt sample collected at pig farm.</title>
        <authorList>
            <person name="Chen H."/>
        </authorList>
    </citation>
    <scope>NUCLEOTIDE SEQUENCE</scope>
    <source>
        <strain evidence="4">P2K</strain>
    </source>
</reference>
<evidence type="ECO:0000256" key="1">
    <source>
        <dbReference type="ARBA" id="ARBA00010646"/>
    </source>
</evidence>
<dbReference type="EMBL" id="JANFQO010000040">
    <property type="protein sequence ID" value="MCQ4167640.1"/>
    <property type="molecule type" value="Genomic_DNA"/>
</dbReference>
<dbReference type="InterPro" id="IPR002053">
    <property type="entry name" value="Glyco_hydro_25"/>
</dbReference>
<evidence type="ECO:0000256" key="3">
    <source>
        <dbReference type="ARBA" id="ARBA00023295"/>
    </source>
</evidence>
<dbReference type="SMART" id="SM00641">
    <property type="entry name" value="Glyco_25"/>
    <property type="match status" value="1"/>
</dbReference>
<dbReference type="CDD" id="cd00599">
    <property type="entry name" value="GH25_muramidase"/>
    <property type="match status" value="1"/>
</dbReference>
<keyword evidence="2 4" id="KW-0378">Hydrolase</keyword>